<gene>
    <name evidence="1" type="ORF">BE221DRAFT_191242</name>
</gene>
<accession>A0A1Y5IDR8</accession>
<dbReference type="EMBL" id="KZ155780">
    <property type="protein sequence ID" value="OUS46767.1"/>
    <property type="molecule type" value="Genomic_DNA"/>
</dbReference>
<reference evidence="1" key="1">
    <citation type="submission" date="2017-04" db="EMBL/GenBank/DDBJ databases">
        <title>Population genomics of picophytoplankton unveils novel chromosome hypervariability.</title>
        <authorList>
            <consortium name="DOE Joint Genome Institute"/>
            <person name="Blanc-Mathieu R."/>
            <person name="Krasovec M."/>
            <person name="Hebrard M."/>
            <person name="Yau S."/>
            <person name="Desgranges E."/>
            <person name="Martin J."/>
            <person name="Schackwitz W."/>
            <person name="Kuo A."/>
            <person name="Salin G."/>
            <person name="Donnadieu C."/>
            <person name="Desdevises Y."/>
            <person name="Sanchez-Ferandin S."/>
            <person name="Moreau H."/>
            <person name="Rivals E."/>
            <person name="Grigoriev I.V."/>
            <person name="Grimsley N."/>
            <person name="Eyre-Walker A."/>
            <person name="Piganeau G."/>
        </authorList>
    </citation>
    <scope>NUCLEOTIDE SEQUENCE [LARGE SCALE GENOMIC DNA]</scope>
    <source>
        <strain evidence="1">RCC 1115</strain>
    </source>
</reference>
<sequence length="334" mass="35976">MLARPSRACAAGVASNRPSIPRSMGKVTRASVTHSRLHVRAYVAEASTPASTYDGTVMFHVYDTLDEPRPIFGTFLEGALHVIEVARFHPNFVSAHFHYALGNGEQKIDSKTPNSCFNVALFESVAPGDAFAVFEDLIDACEMGHANQVEHLLACKEVATYVPNDESGTSPFSRIHAKRLEMIEAGRDIPVFGFDEANVVLFIGVKAKNPSDVATDSSWALKFGISTAQALVGADKFQDASLFEVVKCSKPSESDHRFTHIVRASLGPVASEESLVSAVQETIRQACAAIDPDALILPYACVYNIGKKGTPPGALPAVREMAKKKKDAALAESR</sequence>
<protein>
    <submittedName>
        <fullName evidence="1">Uncharacterized protein</fullName>
    </submittedName>
</protein>
<dbReference type="AlphaFoldDB" id="A0A1Y5IDR8"/>
<name>A0A1Y5IDR8_OSTTA</name>
<organism evidence="1">
    <name type="scientific">Ostreococcus tauri</name>
    <name type="common">Marine green alga</name>
    <dbReference type="NCBI Taxonomy" id="70448"/>
    <lineage>
        <taxon>Eukaryota</taxon>
        <taxon>Viridiplantae</taxon>
        <taxon>Chlorophyta</taxon>
        <taxon>Mamiellophyceae</taxon>
        <taxon>Mamiellales</taxon>
        <taxon>Bathycoccaceae</taxon>
        <taxon>Ostreococcus</taxon>
    </lineage>
</organism>
<evidence type="ECO:0000313" key="1">
    <source>
        <dbReference type="EMBL" id="OUS46767.1"/>
    </source>
</evidence>
<proteinExistence type="predicted"/>
<dbReference type="Proteomes" id="UP000195557">
    <property type="component" value="Unassembled WGS sequence"/>
</dbReference>